<feature type="binding site" evidence="1">
    <location>
        <position position="50"/>
    </location>
    <ligand>
        <name>substrate</name>
    </ligand>
</feature>
<feature type="binding site" evidence="2">
    <location>
        <begin position="14"/>
        <end position="22"/>
    </location>
    <ligand>
        <name>ATP</name>
        <dbReference type="ChEBI" id="CHEBI:30616"/>
    </ligand>
</feature>
<protein>
    <submittedName>
        <fullName evidence="4">Deoxynucleoside kinase</fullName>
    </submittedName>
</protein>
<name>A0A520MUF4_9GAMM</name>
<dbReference type="InterPro" id="IPR027417">
    <property type="entry name" value="P-loop_NTPase"/>
</dbReference>
<accession>A0A520MUF4</accession>
<reference evidence="4 5" key="1">
    <citation type="submission" date="2019-02" db="EMBL/GenBank/DDBJ databases">
        <title>Prokaryotic population dynamics and viral predation in marine succession experiment using metagenomics: the confinement effect.</title>
        <authorList>
            <person name="Haro-Moreno J.M."/>
            <person name="Rodriguez-Valera F."/>
            <person name="Lopez-Perez M."/>
        </authorList>
    </citation>
    <scope>NUCLEOTIDE SEQUENCE [LARGE SCALE GENOMIC DNA]</scope>
    <source>
        <strain evidence="4">MED-G166</strain>
    </source>
</reference>
<dbReference type="AlphaFoldDB" id="A0A520MUF4"/>
<evidence type="ECO:0000313" key="4">
    <source>
        <dbReference type="EMBL" id="RZO24851.1"/>
    </source>
</evidence>
<evidence type="ECO:0000256" key="1">
    <source>
        <dbReference type="PIRSR" id="PIRSR000705-2"/>
    </source>
</evidence>
<dbReference type="GO" id="GO:0005737">
    <property type="term" value="C:cytoplasm"/>
    <property type="evidence" value="ECO:0007669"/>
    <property type="project" value="TreeGrafter"/>
</dbReference>
<feature type="binding site" evidence="1">
    <location>
        <position position="61"/>
    </location>
    <ligand>
        <name>substrate</name>
    </ligand>
</feature>
<feature type="binding site" evidence="1">
    <location>
        <position position="88"/>
    </location>
    <ligand>
        <name>substrate</name>
    </ligand>
</feature>
<dbReference type="Pfam" id="PF01712">
    <property type="entry name" value="dNK"/>
    <property type="match status" value="1"/>
</dbReference>
<organism evidence="4 5">
    <name type="scientific">SAR86 cluster bacterium</name>
    <dbReference type="NCBI Taxonomy" id="2030880"/>
    <lineage>
        <taxon>Bacteria</taxon>
        <taxon>Pseudomonadati</taxon>
        <taxon>Pseudomonadota</taxon>
        <taxon>Gammaproteobacteria</taxon>
        <taxon>SAR86 cluster</taxon>
    </lineage>
</organism>
<comment type="caution">
    <text evidence="4">The sequence shown here is derived from an EMBL/GenBank/DDBJ whole genome shotgun (WGS) entry which is preliminary data.</text>
</comment>
<dbReference type="CDD" id="cd01673">
    <property type="entry name" value="dNK"/>
    <property type="match status" value="1"/>
</dbReference>
<dbReference type="PANTHER" id="PTHR10513">
    <property type="entry name" value="DEOXYNUCLEOSIDE KINASE"/>
    <property type="match status" value="1"/>
</dbReference>
<dbReference type="EMBL" id="SHBL01000002">
    <property type="protein sequence ID" value="RZO24851.1"/>
    <property type="molecule type" value="Genomic_DNA"/>
</dbReference>
<feature type="domain" description="Deoxynucleoside kinase" evidence="3">
    <location>
        <begin position="10"/>
        <end position="201"/>
    </location>
</feature>
<dbReference type="SUPFAM" id="SSF52540">
    <property type="entry name" value="P-loop containing nucleoside triphosphate hydrolases"/>
    <property type="match status" value="1"/>
</dbReference>
<gene>
    <name evidence="4" type="ORF">EVA99_00335</name>
</gene>
<proteinExistence type="predicted"/>
<keyword evidence="2" id="KW-0547">Nucleotide-binding</keyword>
<evidence type="ECO:0000259" key="3">
    <source>
        <dbReference type="Pfam" id="PF01712"/>
    </source>
</evidence>
<feature type="binding site" evidence="1">
    <location>
        <position position="149"/>
    </location>
    <ligand>
        <name>substrate</name>
    </ligand>
</feature>
<dbReference type="Proteomes" id="UP000320146">
    <property type="component" value="Unassembled WGS sequence"/>
</dbReference>
<dbReference type="InterPro" id="IPR002624">
    <property type="entry name" value="DCK/DGK"/>
</dbReference>
<feature type="binding site" evidence="2">
    <location>
        <begin position="140"/>
        <end position="144"/>
    </location>
    <ligand>
        <name>ATP</name>
        <dbReference type="ChEBI" id="CHEBI:30616"/>
    </ligand>
</feature>
<evidence type="ECO:0000313" key="5">
    <source>
        <dbReference type="Proteomes" id="UP000320146"/>
    </source>
</evidence>
<dbReference type="Gene3D" id="3.40.50.300">
    <property type="entry name" value="P-loop containing nucleotide triphosphate hydrolases"/>
    <property type="match status" value="1"/>
</dbReference>
<evidence type="ECO:0000256" key="2">
    <source>
        <dbReference type="PIRSR" id="PIRSR000705-3"/>
    </source>
</evidence>
<dbReference type="PIRSF" id="PIRSF000705">
    <property type="entry name" value="DNK"/>
    <property type="match status" value="1"/>
</dbReference>
<dbReference type="InterPro" id="IPR050566">
    <property type="entry name" value="Deoxyribonucleoside_kinase"/>
</dbReference>
<dbReference type="GO" id="GO:0019136">
    <property type="term" value="F:deoxynucleoside kinase activity"/>
    <property type="evidence" value="ECO:0007669"/>
    <property type="project" value="InterPro"/>
</dbReference>
<feature type="binding site" evidence="1">
    <location>
        <position position="83"/>
    </location>
    <ligand>
        <name>substrate</name>
    </ligand>
</feature>
<dbReference type="GO" id="GO:0005524">
    <property type="term" value="F:ATP binding"/>
    <property type="evidence" value="ECO:0007669"/>
    <property type="project" value="UniProtKB-KW"/>
</dbReference>
<feature type="binding site" evidence="1">
    <location>
        <position position="38"/>
    </location>
    <ligand>
        <name>substrate</name>
    </ligand>
</feature>
<dbReference type="InterPro" id="IPR031314">
    <property type="entry name" value="DNK_dom"/>
</dbReference>
<dbReference type="PANTHER" id="PTHR10513:SF46">
    <property type="entry name" value="DEOXYGUANOSINE KINASE"/>
    <property type="match status" value="1"/>
</dbReference>
<keyword evidence="4" id="KW-0808">Transferase</keyword>
<keyword evidence="4" id="KW-0418">Kinase</keyword>
<sequence>MQEDIIPNYIAIEGPIGVGKTSLSRKIAMDFGHELCLEESDDNPFLKSFYKDKQNYAFASQLHFVMQRAHQINIYFSDNLIQRKIVADFMFQKEDLFAELNLTQDELKIFKEVKSKFYQTHPKPDLLIYLQASPERVLERVNKRARSYEDHVALEYLERLCEAYTEFFFDYSETPLLVLDVNDVDFVSSDTDYKKVVDCLKREITGREFVNLTPSFF</sequence>
<keyword evidence="2" id="KW-0067">ATP-binding</keyword>